<evidence type="ECO:0000313" key="1">
    <source>
        <dbReference type="EMBL" id="KAG6942115.1"/>
    </source>
</evidence>
<comment type="caution">
    <text evidence="1">The sequence shown here is derived from an EMBL/GenBank/DDBJ whole genome shotgun (WGS) entry which is preliminary data.</text>
</comment>
<dbReference type="Proteomes" id="UP000688947">
    <property type="component" value="Unassembled WGS sequence"/>
</dbReference>
<gene>
    <name evidence="1" type="ORF">JG687_00019252</name>
</gene>
<sequence length="69" mass="7503">MIGPANNGVNVSYGRRDPTPTCSALHIEHRSAHTSKSAKCQHSTTQNQMNTMTISSVVQNGFFQDGNQL</sequence>
<proteinExistence type="predicted"/>
<feature type="non-terminal residue" evidence="1">
    <location>
        <position position="1"/>
    </location>
</feature>
<dbReference type="EMBL" id="JAENGZ010003132">
    <property type="protein sequence ID" value="KAG6942115.1"/>
    <property type="molecule type" value="Genomic_DNA"/>
</dbReference>
<name>A0A8T1TKT7_9STRA</name>
<dbReference type="AlphaFoldDB" id="A0A8T1TKT7"/>
<accession>A0A8T1TKT7</accession>
<organism evidence="1 2">
    <name type="scientific">Phytophthora cactorum</name>
    <dbReference type="NCBI Taxonomy" id="29920"/>
    <lineage>
        <taxon>Eukaryota</taxon>
        <taxon>Sar</taxon>
        <taxon>Stramenopiles</taxon>
        <taxon>Oomycota</taxon>
        <taxon>Peronosporomycetes</taxon>
        <taxon>Peronosporales</taxon>
        <taxon>Peronosporaceae</taxon>
        <taxon>Phytophthora</taxon>
    </lineage>
</organism>
<evidence type="ECO:0000313" key="2">
    <source>
        <dbReference type="Proteomes" id="UP000688947"/>
    </source>
</evidence>
<protein>
    <submittedName>
        <fullName evidence="1">Uncharacterized protein</fullName>
    </submittedName>
</protein>
<reference evidence="1" key="1">
    <citation type="submission" date="2021-01" db="EMBL/GenBank/DDBJ databases">
        <title>Phytophthora aleatoria, a newly-described species from Pinus radiata is distinct from Phytophthora cactorum isolates based on comparative genomics.</title>
        <authorList>
            <person name="Mcdougal R."/>
            <person name="Panda P."/>
            <person name="Williams N."/>
            <person name="Studholme D.J."/>
        </authorList>
    </citation>
    <scope>NUCLEOTIDE SEQUENCE</scope>
    <source>
        <strain evidence="1">NZFS 3830</strain>
    </source>
</reference>